<gene>
    <name evidence="2" type="ORF">BK774_16485</name>
</gene>
<reference evidence="2 3" key="1">
    <citation type="submission" date="2016-10" db="EMBL/GenBank/DDBJ databases">
        <title>Comparative genomics of Bacillus thuringiensis reveals a path to pathogens against multiple invertebrate hosts.</title>
        <authorList>
            <person name="Zheng J."/>
            <person name="Gao Q."/>
            <person name="Liu H."/>
            <person name="Peng D."/>
            <person name="Ruan L."/>
            <person name="Sun M."/>
        </authorList>
    </citation>
    <scope>NUCLEOTIDE SEQUENCE [LARGE SCALE GENOMIC DNA]</scope>
    <source>
        <strain evidence="2">HD5</strain>
    </source>
</reference>
<protein>
    <submittedName>
        <fullName evidence="2">Uncharacterized protein</fullName>
    </submittedName>
</protein>
<organism evidence="2 3">
    <name type="scientific">Bacillus thuringiensis</name>
    <dbReference type="NCBI Taxonomy" id="1428"/>
    <lineage>
        <taxon>Bacteria</taxon>
        <taxon>Bacillati</taxon>
        <taxon>Bacillota</taxon>
        <taxon>Bacilli</taxon>
        <taxon>Bacillales</taxon>
        <taxon>Bacillaceae</taxon>
        <taxon>Bacillus</taxon>
        <taxon>Bacillus cereus group</taxon>
    </lineage>
</organism>
<evidence type="ECO:0000313" key="2">
    <source>
        <dbReference type="EMBL" id="OUA02127.1"/>
    </source>
</evidence>
<accession>A0A9X6Q2U6</accession>
<evidence type="ECO:0000256" key="1">
    <source>
        <dbReference type="SAM" id="MobiDB-lite"/>
    </source>
</evidence>
<feature type="region of interest" description="Disordered" evidence="1">
    <location>
        <begin position="1"/>
        <end position="25"/>
    </location>
</feature>
<dbReference type="EMBL" id="NFEM01000080">
    <property type="protein sequence ID" value="OUA02127.1"/>
    <property type="molecule type" value="Genomic_DNA"/>
</dbReference>
<evidence type="ECO:0000313" key="3">
    <source>
        <dbReference type="Proteomes" id="UP000194551"/>
    </source>
</evidence>
<dbReference type="AlphaFoldDB" id="A0A9X6Q2U6"/>
<dbReference type="Proteomes" id="UP000194551">
    <property type="component" value="Unassembled WGS sequence"/>
</dbReference>
<sequence length="71" mass="8415">MYYIKEDVEKNRPLAQDSENRKKMKVSEEFPKDAFTLPKQLYKLDNDDTKKNNGKKLSSQFSQLICILIMK</sequence>
<proteinExistence type="predicted"/>
<comment type="caution">
    <text evidence="2">The sequence shown here is derived from an EMBL/GenBank/DDBJ whole genome shotgun (WGS) entry which is preliminary data.</text>
</comment>
<name>A0A9X6Q2U6_BACTU</name>